<feature type="compositionally biased region" description="Polar residues" evidence="5">
    <location>
        <begin position="535"/>
        <end position="545"/>
    </location>
</feature>
<feature type="compositionally biased region" description="Acidic residues" evidence="5">
    <location>
        <begin position="1084"/>
        <end position="1093"/>
    </location>
</feature>
<gene>
    <name evidence="6" type="ORF">DIURU_002030</name>
</gene>
<feature type="compositionally biased region" description="Basic and acidic residues" evidence="5">
    <location>
        <begin position="401"/>
        <end position="419"/>
    </location>
</feature>
<dbReference type="InterPro" id="IPR002110">
    <property type="entry name" value="Ankyrin_rpt"/>
</dbReference>
<feature type="compositionally biased region" description="Polar residues" evidence="5">
    <location>
        <begin position="263"/>
        <end position="284"/>
    </location>
</feature>
<feature type="compositionally biased region" description="Basic and acidic residues" evidence="5">
    <location>
        <begin position="135"/>
        <end position="250"/>
    </location>
</feature>
<dbReference type="InterPro" id="IPR036770">
    <property type="entry name" value="Ankyrin_rpt-contain_sf"/>
</dbReference>
<feature type="compositionally biased region" description="Basic and acidic residues" evidence="5">
    <location>
        <begin position="633"/>
        <end position="650"/>
    </location>
</feature>
<name>A0A642UWB5_DIURU</name>
<feature type="compositionally biased region" description="Low complexity" evidence="5">
    <location>
        <begin position="55"/>
        <end position="73"/>
    </location>
</feature>
<dbReference type="Proteomes" id="UP000449547">
    <property type="component" value="Unassembled WGS sequence"/>
</dbReference>
<feature type="repeat" description="ANK" evidence="3">
    <location>
        <begin position="710"/>
        <end position="742"/>
    </location>
</feature>
<evidence type="ECO:0000256" key="3">
    <source>
        <dbReference type="PROSITE-ProRule" id="PRU00023"/>
    </source>
</evidence>
<dbReference type="PANTHER" id="PTHR24171">
    <property type="entry name" value="ANKYRIN REPEAT DOMAIN-CONTAINING PROTEIN 39-RELATED"/>
    <property type="match status" value="1"/>
</dbReference>
<feature type="compositionally biased region" description="Polar residues" evidence="5">
    <location>
        <begin position="348"/>
        <end position="361"/>
    </location>
</feature>
<evidence type="ECO:0000313" key="7">
    <source>
        <dbReference type="Proteomes" id="UP000449547"/>
    </source>
</evidence>
<dbReference type="EMBL" id="SWFT01000064">
    <property type="protein sequence ID" value="KAA8904078.1"/>
    <property type="molecule type" value="Genomic_DNA"/>
</dbReference>
<evidence type="ECO:0000256" key="5">
    <source>
        <dbReference type="SAM" id="MobiDB-lite"/>
    </source>
</evidence>
<accession>A0A642UWB5</accession>
<keyword evidence="4" id="KW-0175">Coiled coil</keyword>
<feature type="region of interest" description="Disordered" evidence="5">
    <location>
        <begin position="1"/>
        <end position="707"/>
    </location>
</feature>
<feature type="compositionally biased region" description="Polar residues" evidence="5">
    <location>
        <begin position="370"/>
        <end position="399"/>
    </location>
</feature>
<feature type="compositionally biased region" description="Polar residues" evidence="5">
    <location>
        <begin position="318"/>
        <end position="337"/>
    </location>
</feature>
<reference evidence="6 7" key="1">
    <citation type="submission" date="2019-07" db="EMBL/GenBank/DDBJ databases">
        <title>Genome assembly of two rare yeast pathogens: Diutina rugosa and Trichomonascus ciferrii.</title>
        <authorList>
            <person name="Mixao V."/>
            <person name="Saus E."/>
            <person name="Hansen A."/>
            <person name="Lass-Flor C."/>
            <person name="Gabaldon T."/>
        </authorList>
    </citation>
    <scope>NUCLEOTIDE SEQUENCE [LARGE SCALE GENOMIC DNA]</scope>
    <source>
        <strain evidence="6 7">CBS 613</strain>
    </source>
</reference>
<dbReference type="GeneID" id="54780681"/>
<dbReference type="OrthoDB" id="194358at2759"/>
<sequence>MSYNRGGSYYGPRYTGSSGSDKRSPPEPTPGQSSTSGGGSYSSSQRRDYYGAYRSGSGSNASSGSSGLAGNSGKYSKYGSDRDRERERDRDRDRDRERRRYESYQKHSQRYDQRYDKYYGGGTDSYKPSRRRRGGRDDRRREIRDDRRDSRDERPKESERREDGRDDRRDSRDERRDSRDDRRENVDERRGSRDERRDSRRDDRRNLERRDSKDGSKDQRDSRSLSRRNSHVEPRDREQTRSKSEVRDNSFVDLPQKAPHEASNASTLPRGPSASTTSQANTSKAAFKLGDEPERPSFPAEPKKKSFSEYKSLKQKMVTESATSVENLSSRSASNDKPVSVIEDDEGTSSNSVATKQTKSPATLEKHDGNNNLLKPNDNSKIAPSGSLSKSPVEQSANAKDTIKHVEPAKPKSSSDDLIAKGLQEASSKESQLSTEQRPSPLLKPIVDLANITEAAKSSNSDKDEEEKEREKKTEENKEVVKKEELQKEELQKEELKKAELEDSKDEGMIDDSRDKFEVPQSKGKEDIVKEEEMSTTNEVGQNLPDSLESAEKTQMTPKRVPATPLKIDSSFDTSTLSPVKDTPKPDSYFHALGTGVLDASSKPDLKKHISEPTKQRDVVDSDTETVAGDSPPHFDKAKQYIRKNESDRSRLKRKHRNVLPDEESFGEVDDEDEDEGENPSLNKRPRPADARSSESLATSKPYKIKRDSGGRTLLQRACKKGDLRLIKEYLARGADANEKDFGGFTCLHEAALEGNTEVVELLLSHGANVNAKADAVGAGETPLIDAAENKHLETVKCLLRHGADPTIYNIDGLNALTKILNDHGDEDGYEDIVALLEKAIEERPQQEIVASAEAADTRADAPRQVIDDPHDMYFADLLRKKQIYKYAAEGTKEQTATYFVQGNSLSAKPDILFLAARNGHSELVDIILGLDSSGFDLDTENDCGTTALLAAVGRGHLDTVESLLSKGADPFKIRHSDNRNALQIAQTAIKYDPKEVVLIQQYMDKKRPQVPSRSTSKNFVRAHMKSSSRAPSIAPSDDEEDSNNDEDVKSKKHGQTIEHTRHEVKSEDVKPNLDNESQPSGDESNDEDEEEQLIVVRKRKSRDRDQNDGREAKRSRSETLSKDEASPPRRVATAPTGGSLSPQPQSTAQGLAADDREKSASPSPHPEHIPRERDAEQARAWQQKQEAKKKARRDMFLKAEREKERLRQQEIEMKHKEEQRVEEAKSLERERQAHEAEQHCKLIQEKRLKLQQQLVKENYPEGLLAALGFDGTVGERLDRFGPLYVFEKGDKRYVVDLQLALMFGLPVSSIDVENKSPLQTEDKQRIWRFFYRIIGGSDSIEEGCVKFGHLLTHFLPETEVTKWADENSVSIKQSLKVAVDLNNLELPRESRAVVVDQGDDDDVIVDEKAVETNCFVPPNLRGRKDAMKVLQMVTMSLW</sequence>
<keyword evidence="7" id="KW-1185">Reference proteome</keyword>
<feature type="repeat" description="ANK" evidence="3">
    <location>
        <begin position="944"/>
        <end position="970"/>
    </location>
</feature>
<dbReference type="SUPFAM" id="SSF48403">
    <property type="entry name" value="Ankyrin repeat"/>
    <property type="match status" value="1"/>
</dbReference>
<feature type="compositionally biased region" description="Polar residues" evidence="5">
    <location>
        <begin position="1137"/>
        <end position="1150"/>
    </location>
</feature>
<feature type="compositionally biased region" description="Basic and acidic residues" evidence="5">
    <location>
        <begin position="1056"/>
        <end position="1074"/>
    </location>
</feature>
<evidence type="ECO:0000256" key="2">
    <source>
        <dbReference type="ARBA" id="ARBA00023043"/>
    </source>
</evidence>
<dbReference type="PRINTS" id="PR01415">
    <property type="entry name" value="ANKYRIN"/>
</dbReference>
<dbReference type="SMART" id="SM00248">
    <property type="entry name" value="ANK"/>
    <property type="match status" value="5"/>
</dbReference>
<feature type="region of interest" description="Disordered" evidence="5">
    <location>
        <begin position="1006"/>
        <end position="1194"/>
    </location>
</feature>
<feature type="compositionally biased region" description="Basic and acidic residues" evidence="5">
    <location>
        <begin position="1103"/>
        <end position="1128"/>
    </location>
</feature>
<dbReference type="VEuPathDB" id="FungiDB:DIURU_002030"/>
<feature type="compositionally biased region" description="Basic and acidic residues" evidence="5">
    <location>
        <begin position="1154"/>
        <end position="1178"/>
    </location>
</feature>
<evidence type="ECO:0000256" key="1">
    <source>
        <dbReference type="ARBA" id="ARBA00022737"/>
    </source>
</evidence>
<feature type="compositionally biased region" description="Acidic residues" evidence="5">
    <location>
        <begin position="661"/>
        <end position="678"/>
    </location>
</feature>
<feature type="compositionally biased region" description="Acidic residues" evidence="5">
    <location>
        <begin position="1037"/>
        <end position="1046"/>
    </location>
</feature>
<dbReference type="PANTHER" id="PTHR24171:SF8">
    <property type="entry name" value="BRCA1-ASSOCIATED RING DOMAIN PROTEIN 1"/>
    <property type="match status" value="1"/>
</dbReference>
<feature type="compositionally biased region" description="Basic and acidic residues" evidence="5">
    <location>
        <begin position="289"/>
        <end position="312"/>
    </location>
</feature>
<evidence type="ECO:0000313" key="6">
    <source>
        <dbReference type="EMBL" id="KAA8904078.1"/>
    </source>
</evidence>
<evidence type="ECO:0000256" key="4">
    <source>
        <dbReference type="SAM" id="Coils"/>
    </source>
</evidence>
<feature type="compositionally biased region" description="Basic and acidic residues" evidence="5">
    <location>
        <begin position="79"/>
        <end position="117"/>
    </location>
</feature>
<dbReference type="PROSITE" id="PS50297">
    <property type="entry name" value="ANK_REP_REGION"/>
    <property type="match status" value="4"/>
</dbReference>
<protein>
    <submittedName>
        <fullName evidence="6">Uncharacterized protein</fullName>
    </submittedName>
</protein>
<keyword evidence="1" id="KW-0677">Repeat</keyword>
<comment type="caution">
    <text evidence="6">The sequence shown here is derived from an EMBL/GenBank/DDBJ whole genome shotgun (WGS) entry which is preliminary data.</text>
</comment>
<feature type="repeat" description="ANK" evidence="3">
    <location>
        <begin position="743"/>
        <end position="775"/>
    </location>
</feature>
<dbReference type="Gene3D" id="1.25.40.20">
    <property type="entry name" value="Ankyrin repeat-containing domain"/>
    <property type="match status" value="2"/>
</dbReference>
<feature type="compositionally biased region" description="Polar residues" evidence="5">
    <location>
        <begin position="425"/>
        <end position="438"/>
    </location>
</feature>
<proteinExistence type="predicted"/>
<dbReference type="PROSITE" id="PS50088">
    <property type="entry name" value="ANK_REPEAT"/>
    <property type="match status" value="4"/>
</dbReference>
<feature type="repeat" description="ANK" evidence="3">
    <location>
        <begin position="779"/>
        <end position="811"/>
    </location>
</feature>
<organism evidence="6 7">
    <name type="scientific">Diutina rugosa</name>
    <name type="common">Yeast</name>
    <name type="synonym">Candida rugosa</name>
    <dbReference type="NCBI Taxonomy" id="5481"/>
    <lineage>
        <taxon>Eukaryota</taxon>
        <taxon>Fungi</taxon>
        <taxon>Dikarya</taxon>
        <taxon>Ascomycota</taxon>
        <taxon>Saccharomycotina</taxon>
        <taxon>Pichiomycetes</taxon>
        <taxon>Debaryomycetaceae</taxon>
        <taxon>Diutina</taxon>
    </lineage>
</organism>
<feature type="compositionally biased region" description="Basic and acidic residues" evidence="5">
    <location>
        <begin position="469"/>
        <end position="533"/>
    </location>
</feature>
<feature type="compositionally biased region" description="Basic and acidic residues" evidence="5">
    <location>
        <begin position="602"/>
        <end position="620"/>
    </location>
</feature>
<dbReference type="OMA" id="PLHFSGE"/>
<keyword evidence="2 3" id="KW-0040">ANK repeat</keyword>
<feature type="coiled-coil region" evidence="4">
    <location>
        <begin position="1197"/>
        <end position="1254"/>
    </location>
</feature>
<dbReference type="RefSeq" id="XP_034013163.1">
    <property type="nucleotide sequence ID" value="XM_034154638.1"/>
</dbReference>
<dbReference type="Pfam" id="PF12796">
    <property type="entry name" value="Ank_2"/>
    <property type="match status" value="2"/>
</dbReference>